<evidence type="ECO:0000313" key="3">
    <source>
        <dbReference type="Proteomes" id="UP001204579"/>
    </source>
</evidence>
<comment type="caution">
    <text evidence="2">The sequence shown here is derived from an EMBL/GenBank/DDBJ whole genome shotgun (WGS) entry which is preliminary data.</text>
</comment>
<dbReference type="RefSeq" id="WP_258335797.1">
    <property type="nucleotide sequence ID" value="NZ_JANRHJ010000009.1"/>
</dbReference>
<evidence type="ECO:0008006" key="4">
    <source>
        <dbReference type="Google" id="ProtNLM"/>
    </source>
</evidence>
<name>A0AAW5N5R5_9BACT</name>
<evidence type="ECO:0000256" key="1">
    <source>
        <dbReference type="SAM" id="SignalP"/>
    </source>
</evidence>
<keyword evidence="3" id="KW-1185">Reference proteome</keyword>
<dbReference type="AlphaFoldDB" id="A0AAW5N5R5"/>
<proteinExistence type="predicted"/>
<organism evidence="2 3">
    <name type="scientific">Phocaeicola barnesiae</name>
    <dbReference type="NCBI Taxonomy" id="376804"/>
    <lineage>
        <taxon>Bacteria</taxon>
        <taxon>Pseudomonadati</taxon>
        <taxon>Bacteroidota</taxon>
        <taxon>Bacteroidia</taxon>
        <taxon>Bacteroidales</taxon>
        <taxon>Bacteroidaceae</taxon>
        <taxon>Phocaeicola</taxon>
    </lineage>
</organism>
<dbReference type="EMBL" id="JANRHJ010000009">
    <property type="protein sequence ID" value="MCR8874105.1"/>
    <property type="molecule type" value="Genomic_DNA"/>
</dbReference>
<dbReference type="Proteomes" id="UP001204579">
    <property type="component" value="Unassembled WGS sequence"/>
</dbReference>
<accession>A0AAW5N5R5</accession>
<evidence type="ECO:0000313" key="2">
    <source>
        <dbReference type="EMBL" id="MCR8874105.1"/>
    </source>
</evidence>
<dbReference type="PROSITE" id="PS51257">
    <property type="entry name" value="PROKAR_LIPOPROTEIN"/>
    <property type="match status" value="1"/>
</dbReference>
<keyword evidence="1" id="KW-0732">Signal</keyword>
<sequence>MRKKYLSALLFGALLFASAGTFTSCKDYDDDINNLQSQITANADAIKKLQDLVGDGKYVSAVSGNGNVITFTFTDGSTQQVTVDTADQEAQTVTIGEDGEVIINGEGTGYYTTKTPTEAEVEVGLVKKGANGTWEVLGEDGKYTDTKIPVSGITVSGSEAEGYTFTIVDANGESQTVKLPSAASAITSIDARLMDSQHTAETKGIIVIKEYAFDTEANRKRWKDLTSKDITTNEVILTSADVIAARINPVSVEATQVNFSLTNSKNETLPGVIFKATEYKGYVTDGNVNSRADYGNGLYTLGMKSLEVKDGATVDNTFKLTTTNDANILYALNAQNACRGDYQFGVSIEDNKVNIESYLIDNDKDNKILAGIETPITNGTKAYTYEVPNAIPPSGYPDYEEYKEKVDAKVAHSVATEDMSEIYDMWLTAEDYDVKLFDLTFDQEKHTFTVNADPDIITKADFVLTVHTINNEGEYHKKDITINVSNKIVADADYATREWTIVNDENKPSIETKNAFFADMKTMTDGLGDQLAAWQRKVETVTVKYFTDAACKNAVKVPTTGSGIDLIFTNADNNKEVAIKDAVNMKFAIDNETASGVFSVDKVYYAQVTFSGDNSELNSIVVPFKLSIPELSTLFAIRDGYVVDGVINAYFYQVPAIGTSATGTAASAAVELERYFSKYVADAYVAVTGKIGNDDCTSLFAWDTYGAASNTNEETVNGVKYQKFATLKTDGTLDKSTTLELVGGIKDGKPAKAYGEAVTVKVTKDNYYTWKYVADGADEYSFQIRLMSPVYEGSIAVLSGDRVIVNANDFVKGANITEKDIEGRDYNNNNLYIFPNAKGATTASKAWSNKQIWDVTPSVDKDHYIDSAVMTAVSLDKDGNIVANGVINIKGRSLSKDTDIDLPVTITDAWGYKLDVTVPVTVKVGE</sequence>
<protein>
    <recommendedName>
        <fullName evidence="4">DUF4988 domain-containing protein</fullName>
    </recommendedName>
</protein>
<feature type="chain" id="PRO_5043845951" description="DUF4988 domain-containing protein" evidence="1">
    <location>
        <begin position="20"/>
        <end position="926"/>
    </location>
</feature>
<gene>
    <name evidence="2" type="ORF">NW209_08785</name>
</gene>
<feature type="signal peptide" evidence="1">
    <location>
        <begin position="1"/>
        <end position="19"/>
    </location>
</feature>
<reference evidence="2 3" key="1">
    <citation type="submission" date="2022-08" db="EMBL/GenBank/DDBJ databases">
        <authorList>
            <person name="Zeman M."/>
            <person name="Kubasova T."/>
        </authorList>
    </citation>
    <scope>NUCLEOTIDE SEQUENCE [LARGE SCALE GENOMIC DNA]</scope>
    <source>
        <strain evidence="2 3">ET62</strain>
    </source>
</reference>